<dbReference type="AlphaFoldDB" id="A0AAW8CV36"/>
<organism evidence="11 12">
    <name type="scientific">Variovorax boronicumulans</name>
    <dbReference type="NCBI Taxonomy" id="436515"/>
    <lineage>
        <taxon>Bacteria</taxon>
        <taxon>Pseudomonadati</taxon>
        <taxon>Pseudomonadota</taxon>
        <taxon>Betaproteobacteria</taxon>
        <taxon>Burkholderiales</taxon>
        <taxon>Comamonadaceae</taxon>
        <taxon>Variovorax</taxon>
    </lineage>
</organism>
<dbReference type="PANTHER" id="PTHR21310">
    <property type="entry name" value="AMINOGLYCOSIDE PHOSPHOTRANSFERASE-RELATED-RELATED"/>
    <property type="match status" value="1"/>
</dbReference>
<dbReference type="InterPro" id="IPR051678">
    <property type="entry name" value="AGP_Transferase"/>
</dbReference>
<protein>
    <recommendedName>
        <fullName evidence="3">Aminoglycoside 3'-phosphotransferase</fullName>
        <ecNumber evidence="2">2.7.1.95</ecNumber>
    </recommendedName>
</protein>
<dbReference type="CDD" id="cd05150">
    <property type="entry name" value="APH"/>
    <property type="match status" value="1"/>
</dbReference>
<dbReference type="SUPFAM" id="SSF56112">
    <property type="entry name" value="Protein kinase-like (PK-like)"/>
    <property type="match status" value="1"/>
</dbReference>
<keyword evidence="7" id="KW-0067">ATP-binding</keyword>
<dbReference type="InterPro" id="IPR002575">
    <property type="entry name" value="Aminoglycoside_PTrfase"/>
</dbReference>
<dbReference type="EMBL" id="JAUSRD010000001">
    <property type="protein sequence ID" value="MDP9891582.1"/>
    <property type="molecule type" value="Genomic_DNA"/>
</dbReference>
<evidence type="ECO:0000256" key="2">
    <source>
        <dbReference type="ARBA" id="ARBA00012193"/>
    </source>
</evidence>
<evidence type="ECO:0000256" key="4">
    <source>
        <dbReference type="ARBA" id="ARBA00022679"/>
    </source>
</evidence>
<dbReference type="InterPro" id="IPR024165">
    <property type="entry name" value="Kan/Strep_kinase"/>
</dbReference>
<feature type="domain" description="Aminoglycoside phosphotransferase" evidence="10">
    <location>
        <begin position="15"/>
        <end position="237"/>
    </location>
</feature>
<dbReference type="PANTHER" id="PTHR21310:SF41">
    <property type="entry name" value="3'-PHOSPHOTRANSFERASE, PUTATIVE-RELATED"/>
    <property type="match status" value="1"/>
</dbReference>
<sequence length="309" mass="33488">MANLLPKLPLGKTWIRASEGESGDAVYRRSDGAAFAKVSLGEGAMQLDEERRRTEWLAPFDLGSATVLDWHASDDGACLVTRAVAGVPASDLSASDLLKVWPSIAERVRALHEIPVADCPFARSLSTMFDRAADVVTRNAVNPDFLDPEHQAIAPPVLLDRLRAQLPARLAQEARDLVVCHGDACLPNFMVDPETLRCTGVIDLGRLGTADRYVDFSLLLANARETWTDAAQPLAARQSLFEAHRISTPRRRAPRLLSAPGPADLGMKRDGGRAGHDCFPVVNTAVPFAKGFYLDGGAQFISRTSHTVD</sequence>
<name>A0AAW8CV36_9BURK</name>
<evidence type="ECO:0000256" key="8">
    <source>
        <dbReference type="ARBA" id="ARBA00023251"/>
    </source>
</evidence>
<comment type="similarity">
    <text evidence="1">Belongs to the aminoglycoside phosphotransferase family.</text>
</comment>
<dbReference type="Gene3D" id="3.30.200.20">
    <property type="entry name" value="Phosphorylase Kinase, domain 1"/>
    <property type="match status" value="1"/>
</dbReference>
<evidence type="ECO:0000259" key="10">
    <source>
        <dbReference type="Pfam" id="PF01636"/>
    </source>
</evidence>
<evidence type="ECO:0000256" key="6">
    <source>
        <dbReference type="ARBA" id="ARBA00022777"/>
    </source>
</evidence>
<keyword evidence="8" id="KW-0046">Antibiotic resistance</keyword>
<dbReference type="Gene3D" id="3.90.1200.10">
    <property type="match status" value="1"/>
</dbReference>
<proteinExistence type="inferred from homology"/>
<dbReference type="EC" id="2.7.1.95" evidence="2"/>
<comment type="caution">
    <text evidence="11">The sequence shown here is derived from an EMBL/GenBank/DDBJ whole genome shotgun (WGS) entry which is preliminary data.</text>
</comment>
<keyword evidence="4 11" id="KW-0808">Transferase</keyword>
<evidence type="ECO:0000256" key="3">
    <source>
        <dbReference type="ARBA" id="ARBA00017903"/>
    </source>
</evidence>
<keyword evidence="6" id="KW-0418">Kinase</keyword>
<evidence type="ECO:0000256" key="7">
    <source>
        <dbReference type="ARBA" id="ARBA00022840"/>
    </source>
</evidence>
<dbReference type="Pfam" id="PF01636">
    <property type="entry name" value="APH"/>
    <property type="match status" value="1"/>
</dbReference>
<dbReference type="Proteomes" id="UP001242045">
    <property type="component" value="Unassembled WGS sequence"/>
</dbReference>
<evidence type="ECO:0000256" key="9">
    <source>
        <dbReference type="ARBA" id="ARBA00048925"/>
    </source>
</evidence>
<comment type="catalytic activity">
    <reaction evidence="9">
        <text>kanamycin A + ATP = kanamycin 3'-phosphate + ADP + H(+)</text>
        <dbReference type="Rhea" id="RHEA:24256"/>
        <dbReference type="ChEBI" id="CHEBI:15378"/>
        <dbReference type="ChEBI" id="CHEBI:30616"/>
        <dbReference type="ChEBI" id="CHEBI:57909"/>
        <dbReference type="ChEBI" id="CHEBI:58214"/>
        <dbReference type="ChEBI" id="CHEBI:456216"/>
        <dbReference type="EC" id="2.7.1.95"/>
    </reaction>
</comment>
<evidence type="ECO:0000313" key="12">
    <source>
        <dbReference type="Proteomes" id="UP001242045"/>
    </source>
</evidence>
<keyword evidence="5" id="KW-0547">Nucleotide-binding</keyword>
<dbReference type="InterPro" id="IPR011009">
    <property type="entry name" value="Kinase-like_dom_sf"/>
</dbReference>
<evidence type="ECO:0000256" key="5">
    <source>
        <dbReference type="ARBA" id="ARBA00022741"/>
    </source>
</evidence>
<dbReference type="GO" id="GO:0046677">
    <property type="term" value="P:response to antibiotic"/>
    <property type="evidence" value="ECO:0007669"/>
    <property type="project" value="UniProtKB-KW"/>
</dbReference>
<dbReference type="GO" id="GO:0008910">
    <property type="term" value="F:kanamycin kinase activity"/>
    <property type="evidence" value="ECO:0007669"/>
    <property type="project" value="UniProtKB-EC"/>
</dbReference>
<dbReference type="GO" id="GO:0005524">
    <property type="term" value="F:ATP binding"/>
    <property type="evidence" value="ECO:0007669"/>
    <property type="project" value="UniProtKB-KW"/>
</dbReference>
<gene>
    <name evidence="11" type="ORF">J2W31_000678</name>
</gene>
<evidence type="ECO:0000256" key="1">
    <source>
        <dbReference type="ARBA" id="ARBA00006219"/>
    </source>
</evidence>
<reference evidence="11" key="1">
    <citation type="submission" date="2023-07" db="EMBL/GenBank/DDBJ databases">
        <title>Sorghum-associated microbial communities from plants grown in Nebraska, USA.</title>
        <authorList>
            <person name="Schachtman D."/>
        </authorList>
    </citation>
    <scope>NUCLEOTIDE SEQUENCE</scope>
    <source>
        <strain evidence="11">DS3754</strain>
    </source>
</reference>
<accession>A0AAW8CV36</accession>
<evidence type="ECO:0000313" key="11">
    <source>
        <dbReference type="EMBL" id="MDP9891582.1"/>
    </source>
</evidence>